<comment type="subcellular location">
    <subcellularLocation>
        <location evidence="1">Secreted</location>
    </subcellularLocation>
</comment>
<keyword evidence="3" id="KW-0677">Repeat</keyword>
<proteinExistence type="predicted"/>
<dbReference type="GO" id="GO:0030246">
    <property type="term" value="F:carbohydrate binding"/>
    <property type="evidence" value="ECO:0007669"/>
    <property type="project" value="InterPro"/>
</dbReference>
<reference evidence="7 8" key="1">
    <citation type="submission" date="2016-11" db="EMBL/GenBank/DDBJ databases">
        <authorList>
            <person name="Jaros S."/>
            <person name="Januszkiewicz K."/>
            <person name="Wedrychowicz H."/>
        </authorList>
    </citation>
    <scope>NUCLEOTIDE SEQUENCE [LARGE SCALE GENOMIC DNA]</scope>
    <source>
        <strain evidence="7 8">Y1</strain>
    </source>
</reference>
<feature type="domain" description="Cohesin" evidence="6">
    <location>
        <begin position="339"/>
        <end position="472"/>
    </location>
</feature>
<dbReference type="Pfam" id="PF00963">
    <property type="entry name" value="Cohesin"/>
    <property type="match status" value="5"/>
</dbReference>
<protein>
    <submittedName>
        <fullName evidence="7">Cohesin domain-containing protein</fullName>
    </submittedName>
</protein>
<organism evidence="7 8">
    <name type="scientific">Ruminococcus flavefaciens</name>
    <dbReference type="NCBI Taxonomy" id="1265"/>
    <lineage>
        <taxon>Bacteria</taxon>
        <taxon>Bacillati</taxon>
        <taxon>Bacillota</taxon>
        <taxon>Clostridia</taxon>
        <taxon>Eubacteriales</taxon>
        <taxon>Oscillospiraceae</taxon>
        <taxon>Ruminococcus</taxon>
    </lineage>
</organism>
<evidence type="ECO:0000313" key="7">
    <source>
        <dbReference type="EMBL" id="SHM83579.1"/>
    </source>
</evidence>
<keyword evidence="2" id="KW-0964">Secreted</keyword>
<feature type="domain" description="Cohesin" evidence="6">
    <location>
        <begin position="59"/>
        <end position="188"/>
    </location>
</feature>
<feature type="domain" description="Cohesin" evidence="6">
    <location>
        <begin position="198"/>
        <end position="329"/>
    </location>
</feature>
<dbReference type="EMBL" id="FRCT01000017">
    <property type="protein sequence ID" value="SHM83579.1"/>
    <property type="molecule type" value="Genomic_DNA"/>
</dbReference>
<evidence type="ECO:0000256" key="1">
    <source>
        <dbReference type="ARBA" id="ARBA00004613"/>
    </source>
</evidence>
<feature type="domain" description="Cohesin" evidence="6">
    <location>
        <begin position="644"/>
        <end position="753"/>
    </location>
</feature>
<evidence type="ECO:0000256" key="5">
    <source>
        <dbReference type="SAM" id="SignalP"/>
    </source>
</evidence>
<dbReference type="CDD" id="cd08548">
    <property type="entry name" value="Type_I_cohesin_like"/>
    <property type="match status" value="1"/>
</dbReference>
<feature type="domain" description="Cohesin" evidence="6">
    <location>
        <begin position="481"/>
        <end position="607"/>
    </location>
</feature>
<evidence type="ECO:0000256" key="4">
    <source>
        <dbReference type="SAM" id="MobiDB-lite"/>
    </source>
</evidence>
<dbReference type="AlphaFoldDB" id="A0A1M7LYV7"/>
<dbReference type="Proteomes" id="UP000184394">
    <property type="component" value="Unassembled WGS sequence"/>
</dbReference>
<name>A0A1M7LYV7_RUMFL</name>
<feature type="signal peptide" evidence="5">
    <location>
        <begin position="1"/>
        <end position="29"/>
    </location>
</feature>
<feature type="compositionally biased region" description="Polar residues" evidence="4">
    <location>
        <begin position="805"/>
        <end position="817"/>
    </location>
</feature>
<evidence type="ECO:0000313" key="8">
    <source>
        <dbReference type="Proteomes" id="UP000184394"/>
    </source>
</evidence>
<gene>
    <name evidence="7" type="ORF">SAMN04487860_11722</name>
</gene>
<dbReference type="GO" id="GO:0000272">
    <property type="term" value="P:polysaccharide catabolic process"/>
    <property type="evidence" value="ECO:0007669"/>
    <property type="project" value="InterPro"/>
</dbReference>
<dbReference type="InterPro" id="IPR008965">
    <property type="entry name" value="CBM2/CBM3_carb-bd_dom_sf"/>
</dbReference>
<feature type="compositionally biased region" description="Low complexity" evidence="4">
    <location>
        <begin position="818"/>
        <end position="829"/>
    </location>
</feature>
<evidence type="ECO:0000256" key="3">
    <source>
        <dbReference type="ARBA" id="ARBA00022737"/>
    </source>
</evidence>
<keyword evidence="5" id="KW-0732">Signal</keyword>
<evidence type="ECO:0000259" key="6">
    <source>
        <dbReference type="Pfam" id="PF00963"/>
    </source>
</evidence>
<feature type="non-terminal residue" evidence="7">
    <location>
        <position position="829"/>
    </location>
</feature>
<accession>A0A1M7LYV7</accession>
<sequence length="829" mass="87110">MKKLLSAVTSAVMAGSAITSAFASLPVSAAGSLSVSQPNFSMGEVLDVSANKTASDGSVEWLIPTVTAAPGQTVTLPVVAKNSSLAVAGAQFNVDAASPIKYKSVTGGDAYTSSIGDNGKGTKFLFDDNKGIEKVAAEGATVFTIAYTIPADCKEGTYDVKWANASVSDTDGYDITSKVKFTDGAIKVVKDNGEGKIDWVLDKVTGYPGETVTVKAYVNNKDNVAVAVAGAQYKIDAESPIKYKSFKSGGAYVTDIGNNESKTSFLFHQTAGLGVVAANNATIMTLTYTIPEDCKPGEYPVTWSKKFVSDTDGFDLTSRVNFVDGMITVKNGEPEDGQVAWILDNVKANPGEQVKVKAVVSDTKSSALAVAGAQFKVKTDSDNIKYNSFTAGTAYPSDMSANETKSSFMFRTNSGKAVSAANGSTILTITYDIPANCPAGVYPVSWADGFVSDTDGYDLTKNVIFKDGSITVGDVNTDGSVKWVIPNVVGEKGKEVTLQVKVDGKGDLPVAGAQFEITNEAATPFKSADGKPYGETLRSNDKQKFEFFTGSGNGKTAKAGDNLFALTFTVPEDIADGVYPVKWAKQFVSDKDGFDITKNVEFKDGAIYINTPIPVETTTTTTTTTNPTVTTTTTTVVPAPKGGIAWQIGSTQAERGQTVTLDITVVDTENSKLAIGGAQFVIENDNGVNYSTIKGSDAYKSELSTNDAIKKSLFKSENGKGIAASNGNVVATLTFKVPTDCALGKYYVNFADGTLKVFDEDGFDLSKLVEGRKGYIEVVDHITTTLAPNQSTSTTTSTTKAGTEPVSTKSTESTAPISTESTKSTSSVS</sequence>
<feature type="chain" id="PRO_5012794113" evidence="5">
    <location>
        <begin position="30"/>
        <end position="829"/>
    </location>
</feature>
<dbReference type="OrthoDB" id="1814550at2"/>
<feature type="region of interest" description="Disordered" evidence="4">
    <location>
        <begin position="788"/>
        <end position="829"/>
    </location>
</feature>
<dbReference type="InterPro" id="IPR002102">
    <property type="entry name" value="Cohesin_dom"/>
</dbReference>
<evidence type="ECO:0000256" key="2">
    <source>
        <dbReference type="ARBA" id="ARBA00022525"/>
    </source>
</evidence>
<dbReference type="RefSeq" id="WP_081373541.1">
    <property type="nucleotide sequence ID" value="NZ_FRCT01000017.1"/>
</dbReference>
<dbReference type="Gene3D" id="2.60.40.680">
    <property type="match status" value="5"/>
</dbReference>
<dbReference type="GO" id="GO:0005576">
    <property type="term" value="C:extracellular region"/>
    <property type="evidence" value="ECO:0007669"/>
    <property type="project" value="UniProtKB-SubCell"/>
</dbReference>
<dbReference type="SUPFAM" id="SSF49384">
    <property type="entry name" value="Carbohydrate-binding domain"/>
    <property type="match status" value="5"/>
</dbReference>